<reference evidence="2" key="1">
    <citation type="submission" date="2020-01" db="EMBL/GenBank/DDBJ databases">
        <title>Genome sequence of Kobresia littledalei, the first chromosome-level genome in the family Cyperaceae.</title>
        <authorList>
            <person name="Qu G."/>
        </authorList>
    </citation>
    <scope>NUCLEOTIDE SEQUENCE</scope>
    <source>
        <strain evidence="2">C.B.Clarke</strain>
        <tissue evidence="2">Leaf</tissue>
    </source>
</reference>
<dbReference type="EMBL" id="SWLB01000025">
    <property type="protein sequence ID" value="KAF3322269.1"/>
    <property type="molecule type" value="Genomic_DNA"/>
</dbReference>
<dbReference type="PANTHER" id="PTHR46525">
    <property type="entry name" value="EMB|CAB72159.1"/>
    <property type="match status" value="1"/>
</dbReference>
<dbReference type="Proteomes" id="UP000623129">
    <property type="component" value="Unassembled WGS sequence"/>
</dbReference>
<proteinExistence type="inferred from homology"/>
<dbReference type="Pfam" id="PF04520">
    <property type="entry name" value="Senescence_reg"/>
    <property type="match status" value="1"/>
</dbReference>
<dbReference type="PANTHER" id="PTHR46525:SF2">
    <property type="entry name" value="EMB|CAB72159.1"/>
    <property type="match status" value="1"/>
</dbReference>
<dbReference type="OrthoDB" id="1917735at2759"/>
<accession>A0A833QGG2</accession>
<dbReference type="InterPro" id="IPR007608">
    <property type="entry name" value="Senescence_reg_S40"/>
</dbReference>
<organism evidence="2 3">
    <name type="scientific">Carex littledalei</name>
    <dbReference type="NCBI Taxonomy" id="544730"/>
    <lineage>
        <taxon>Eukaryota</taxon>
        <taxon>Viridiplantae</taxon>
        <taxon>Streptophyta</taxon>
        <taxon>Embryophyta</taxon>
        <taxon>Tracheophyta</taxon>
        <taxon>Spermatophyta</taxon>
        <taxon>Magnoliopsida</taxon>
        <taxon>Liliopsida</taxon>
        <taxon>Poales</taxon>
        <taxon>Cyperaceae</taxon>
        <taxon>Cyperoideae</taxon>
        <taxon>Cariceae</taxon>
        <taxon>Carex</taxon>
        <taxon>Carex subgen. Euthyceras</taxon>
    </lineage>
</organism>
<protein>
    <submittedName>
        <fullName evidence="2">Senescence regulator</fullName>
    </submittedName>
</protein>
<comment type="similarity">
    <text evidence="1">Belongs to the senescence regulator S40 family.</text>
</comment>
<dbReference type="GO" id="GO:0010150">
    <property type="term" value="P:leaf senescence"/>
    <property type="evidence" value="ECO:0007669"/>
    <property type="project" value="UniProtKB-ARBA"/>
</dbReference>
<evidence type="ECO:0000256" key="1">
    <source>
        <dbReference type="ARBA" id="ARBA00034773"/>
    </source>
</evidence>
<name>A0A833QGG2_9POAL</name>
<evidence type="ECO:0000313" key="2">
    <source>
        <dbReference type="EMBL" id="KAF3322269.1"/>
    </source>
</evidence>
<evidence type="ECO:0000313" key="3">
    <source>
        <dbReference type="Proteomes" id="UP000623129"/>
    </source>
</evidence>
<sequence length="161" mass="17910">MAGRSAPSITKHAYRLFTPRTGPIEPTRAVQDEFDESDIWGSPVQLSPVTPTRSIATGRFARKKPDQTSQQTGPCSLPVSIPDWSKILGKAHRGNCSFVDNHQFWDEEIDPIGSLIPPHEFLSINCTIPTSSVQEGIGRTLKGRDLRRVRDAVWERTGFQA</sequence>
<comment type="caution">
    <text evidence="2">The sequence shown here is derived from an EMBL/GenBank/DDBJ whole genome shotgun (WGS) entry which is preliminary data.</text>
</comment>
<dbReference type="AlphaFoldDB" id="A0A833QGG2"/>
<keyword evidence="3" id="KW-1185">Reference proteome</keyword>
<gene>
    <name evidence="2" type="ORF">FCM35_KLT13410</name>
</gene>